<dbReference type="AlphaFoldDB" id="A0A1H2DD30"/>
<evidence type="ECO:0000313" key="2">
    <source>
        <dbReference type="EMBL" id="SDT80499.1"/>
    </source>
</evidence>
<dbReference type="OrthoDB" id="9791262at2"/>
<proteinExistence type="predicted"/>
<name>A0A1H2DD30_9ACTN</name>
<dbReference type="PANTHER" id="PTHR20883">
    <property type="entry name" value="PHYTANOYL-COA DIOXYGENASE DOMAIN CONTAINING 1"/>
    <property type="match status" value="1"/>
</dbReference>
<evidence type="ECO:0000313" key="3">
    <source>
        <dbReference type="Proteomes" id="UP000198688"/>
    </source>
</evidence>
<dbReference type="EMBL" id="LT629758">
    <property type="protein sequence ID" value="SDT80499.1"/>
    <property type="molecule type" value="Genomic_DNA"/>
</dbReference>
<dbReference type="RefSeq" id="WP_092555733.1">
    <property type="nucleotide sequence ID" value="NZ_BOMJ01000085.1"/>
</dbReference>
<feature type="region of interest" description="Disordered" evidence="1">
    <location>
        <begin position="262"/>
        <end position="284"/>
    </location>
</feature>
<dbReference type="STRING" id="113562.SAMN04489716_9229"/>
<reference evidence="2 3" key="1">
    <citation type="submission" date="2016-10" db="EMBL/GenBank/DDBJ databases">
        <authorList>
            <person name="de Groot N.N."/>
        </authorList>
    </citation>
    <scope>NUCLEOTIDE SEQUENCE [LARGE SCALE GENOMIC DNA]</scope>
    <source>
        <strain evidence="2 3">DSM 43941</strain>
    </source>
</reference>
<keyword evidence="3" id="KW-1185">Reference proteome</keyword>
<gene>
    <name evidence="2" type="ORF">SAMN04489716_9229</name>
</gene>
<organism evidence="2 3">
    <name type="scientific">Actinoplanes derwentensis</name>
    <dbReference type="NCBI Taxonomy" id="113562"/>
    <lineage>
        <taxon>Bacteria</taxon>
        <taxon>Bacillati</taxon>
        <taxon>Actinomycetota</taxon>
        <taxon>Actinomycetes</taxon>
        <taxon>Micromonosporales</taxon>
        <taxon>Micromonosporaceae</taxon>
        <taxon>Actinoplanes</taxon>
    </lineage>
</organism>
<evidence type="ECO:0000256" key="1">
    <source>
        <dbReference type="SAM" id="MobiDB-lite"/>
    </source>
</evidence>
<dbReference type="Gene3D" id="2.60.120.620">
    <property type="entry name" value="q2cbj1_9rhob like domain"/>
    <property type="match status" value="1"/>
</dbReference>
<dbReference type="GO" id="GO:0005506">
    <property type="term" value="F:iron ion binding"/>
    <property type="evidence" value="ECO:0007669"/>
    <property type="project" value="UniProtKB-ARBA"/>
</dbReference>
<dbReference type="GO" id="GO:0016706">
    <property type="term" value="F:2-oxoglutarate-dependent dioxygenase activity"/>
    <property type="evidence" value="ECO:0007669"/>
    <property type="project" value="UniProtKB-ARBA"/>
</dbReference>
<protein>
    <submittedName>
        <fullName evidence="2">Ectoine hydroxylase</fullName>
    </submittedName>
</protein>
<dbReference type="InterPro" id="IPR008775">
    <property type="entry name" value="Phytyl_CoA_dOase-like"/>
</dbReference>
<dbReference type="Pfam" id="PF05721">
    <property type="entry name" value="PhyH"/>
    <property type="match status" value="1"/>
</dbReference>
<dbReference type="PANTHER" id="PTHR20883:SF48">
    <property type="entry name" value="ECTOINE DIOXYGENASE"/>
    <property type="match status" value="1"/>
</dbReference>
<accession>A0A1H2DD30</accession>
<dbReference type="SUPFAM" id="SSF51197">
    <property type="entry name" value="Clavaminate synthase-like"/>
    <property type="match status" value="1"/>
</dbReference>
<dbReference type="Proteomes" id="UP000198688">
    <property type="component" value="Chromosome I"/>
</dbReference>
<sequence>MRLTPAQLEHYRTYGFAAVENLFDPEELERLRAHADRDLATESPRRVLEAGSSLVRATHGAHLATAFFGDLVRLSRLIDIAEQVVGEDVYIHQFKINAKSALGGEMWEWHQDSYFWAREDGMHGSGAMNVVVHLDEVTEFNGPLMLIPGSHRVGEIPASDVPGQHGGDAWLQTVSAQLKYTLGQDVLRQLVDRHGIESIKGPAGTTLLFDPAVVHGSPGNLSPYDRRLLIMSYNRSDNPLADVANPRPEFIAARDFTPLRRLDRDEVPNHPLGAPPAAVTEPGR</sequence>